<name>F4QTQ7_9CAUL</name>
<accession>F4QTQ7</accession>
<gene>
    <name evidence="8" type="ORF">ABI_45540</name>
</gene>
<dbReference type="EMBL" id="GL883081">
    <property type="protein sequence ID" value="EGF89207.1"/>
    <property type="molecule type" value="Genomic_DNA"/>
</dbReference>
<sequence>MNRREILLASAALTLVGTGAHAAEAPYSWAAIPFGGGGFIDGFLYHPKAPDILYARTDIGGMYRYDFAAKRWIALLDHLSHDEADLMGVLSMAVDPNDANRVYAACGLYLGEWAGKGAILRSSDQGKTWQKTPLDIQVGGNADGRGSGDRLIVDPKDGNVLWYGSNQEGLWKSTNAGASFSKVNGPATRFSLMLIDPASGAIYAGGADSKAGLFVSADTGASWQPVDGTPAQVPQHAVFAADGSLYVTFAQGDGKNVVNPSNATSGGVWKRDPSGKWRDVSPIKPAGGASFGFSGVDVGPDGTVAVSTLNRWWPGDDVFVSKDGGGKWIALGEMSKHDASSYPWLASYLKGEDRMGHWISDLKINPFNCDEMIYGTGYGLWMSENLSKAGTGETVRFAFNIKDLEETATIQMTSPTGGAIVLAAFGDVGGAAWDDLTVTPSVGLFAPASESNWSVDYGGQAPDFVARTTNSGNHGMYSENAGANWTAFPASPYRRPGDGQPWKNSGIINVSAKATSLLWVPEKEGAYYSTDKGRTWKESAGWPTGRDQALTPISDKVVDGVYYVHDRSSGNILISVDHGASFKPIVSGLPKVEGWQGAQLAVMPTRMRDLWLVAPFGLLHSRDADSGMVQVKDVDVAWCVGFGAPKVKDGYPAVYLSGKVKGREGLWRSDDEGKSWVRINDDAHQFGSFRAIAGDPLEWGTLYIAPHGRGLLVGKPG</sequence>
<dbReference type="AlphaFoldDB" id="F4QTQ7"/>
<evidence type="ECO:0000256" key="7">
    <source>
        <dbReference type="SAM" id="SignalP"/>
    </source>
</evidence>
<keyword evidence="1 7" id="KW-0732">Signal</keyword>
<dbReference type="STRING" id="715226.ABI_45540"/>
<comment type="similarity">
    <text evidence="6">Belongs to the glycosyl hydrolase 74 family.</text>
</comment>
<keyword evidence="9" id="KW-1185">Reference proteome</keyword>
<keyword evidence="5" id="KW-0624">Polysaccharide degradation</keyword>
<evidence type="ECO:0000313" key="9">
    <source>
        <dbReference type="Proteomes" id="UP000006512"/>
    </source>
</evidence>
<dbReference type="InterPro" id="IPR015943">
    <property type="entry name" value="WD40/YVTN_repeat-like_dom_sf"/>
</dbReference>
<dbReference type="Gene3D" id="2.130.10.10">
    <property type="entry name" value="YVTN repeat-like/Quinoprotein amine dehydrogenase"/>
    <property type="match status" value="2"/>
</dbReference>
<evidence type="ECO:0000313" key="8">
    <source>
        <dbReference type="EMBL" id="EGF89207.1"/>
    </source>
</evidence>
<feature type="chain" id="PRO_5003320437" evidence="7">
    <location>
        <begin position="23"/>
        <end position="717"/>
    </location>
</feature>
<evidence type="ECO:0000256" key="6">
    <source>
        <dbReference type="ARBA" id="ARBA00037986"/>
    </source>
</evidence>
<proteinExistence type="inferred from homology"/>
<evidence type="ECO:0000256" key="1">
    <source>
        <dbReference type="ARBA" id="ARBA00022729"/>
    </source>
</evidence>
<feature type="signal peptide" evidence="7">
    <location>
        <begin position="1"/>
        <end position="22"/>
    </location>
</feature>
<evidence type="ECO:0000256" key="3">
    <source>
        <dbReference type="ARBA" id="ARBA00023277"/>
    </source>
</evidence>
<evidence type="ECO:0000256" key="4">
    <source>
        <dbReference type="ARBA" id="ARBA00023295"/>
    </source>
</evidence>
<dbReference type="PANTHER" id="PTHR43739">
    <property type="entry name" value="XYLOGLUCANASE (EUROFUNG)"/>
    <property type="match status" value="1"/>
</dbReference>
<dbReference type="GO" id="GO:0000272">
    <property type="term" value="P:polysaccharide catabolic process"/>
    <property type="evidence" value="ECO:0007669"/>
    <property type="project" value="UniProtKB-KW"/>
</dbReference>
<keyword evidence="4" id="KW-0326">Glycosidase</keyword>
<evidence type="ECO:0000256" key="5">
    <source>
        <dbReference type="ARBA" id="ARBA00023326"/>
    </source>
</evidence>
<keyword evidence="3" id="KW-0119">Carbohydrate metabolism</keyword>
<dbReference type="SUPFAM" id="SSF110296">
    <property type="entry name" value="Oligoxyloglucan reducing end-specific cellobiohydrolase"/>
    <property type="match status" value="2"/>
</dbReference>
<dbReference type="OrthoDB" id="9764804at2"/>
<organism evidence="8 9">
    <name type="scientific">Asticcacaulis biprosthecium C19</name>
    <dbReference type="NCBI Taxonomy" id="715226"/>
    <lineage>
        <taxon>Bacteria</taxon>
        <taxon>Pseudomonadati</taxon>
        <taxon>Pseudomonadota</taxon>
        <taxon>Alphaproteobacteria</taxon>
        <taxon>Caulobacterales</taxon>
        <taxon>Caulobacteraceae</taxon>
        <taxon>Asticcacaulis</taxon>
    </lineage>
</organism>
<dbReference type="GO" id="GO:0016798">
    <property type="term" value="F:hydrolase activity, acting on glycosyl bonds"/>
    <property type="evidence" value="ECO:0007669"/>
    <property type="project" value="UniProtKB-KW"/>
</dbReference>
<dbReference type="RefSeq" id="WP_006275328.1">
    <property type="nucleotide sequence ID" value="NZ_GL883081.1"/>
</dbReference>
<dbReference type="eggNOG" id="COG4447">
    <property type="taxonomic scope" value="Bacteria"/>
</dbReference>
<evidence type="ECO:0000256" key="2">
    <source>
        <dbReference type="ARBA" id="ARBA00022801"/>
    </source>
</evidence>
<dbReference type="GO" id="GO:0010411">
    <property type="term" value="P:xyloglucan metabolic process"/>
    <property type="evidence" value="ECO:0007669"/>
    <property type="project" value="TreeGrafter"/>
</dbReference>
<dbReference type="CDD" id="cd15482">
    <property type="entry name" value="Sialidase_non-viral"/>
    <property type="match status" value="1"/>
</dbReference>
<dbReference type="PANTHER" id="PTHR43739:SF2">
    <property type="entry name" value="OLIGOXYLOGLUCAN-REDUCING END-SPECIFIC XYLOGLUCANASE-RELATED"/>
    <property type="match status" value="1"/>
</dbReference>
<dbReference type="Proteomes" id="UP000006512">
    <property type="component" value="Unassembled WGS sequence"/>
</dbReference>
<protein>
    <submittedName>
        <fullName evidence="8">BNR/Asp-box repeat family protein</fullName>
    </submittedName>
</protein>
<dbReference type="HOGENOM" id="CLU_004180_1_0_5"/>
<reference evidence="9" key="1">
    <citation type="submission" date="2011-03" db="EMBL/GenBank/DDBJ databases">
        <title>Draft genome sequence of Brevundimonas diminuta.</title>
        <authorList>
            <person name="Brown P.J.B."/>
            <person name="Buechlein A."/>
            <person name="Hemmerich C."/>
            <person name="Brun Y.V."/>
        </authorList>
    </citation>
    <scope>NUCLEOTIDE SEQUENCE [LARGE SCALE GENOMIC DNA]</scope>
    <source>
        <strain evidence="9">C19</strain>
    </source>
</reference>
<dbReference type="InterPro" id="IPR052025">
    <property type="entry name" value="Xyloglucanase_GH74"/>
</dbReference>
<keyword evidence="2" id="KW-0378">Hydrolase</keyword>